<reference evidence="16" key="1">
    <citation type="submission" date="2021-09" db="EMBL/GenBank/DDBJ databases">
        <title>A high-quality genome of the endoparasitic fungus Hirsutella rhossiliensis with a comparison of Hirsutella genomes reveals transposable elements contributing to genome size variation.</title>
        <authorList>
            <person name="Lin R."/>
            <person name="Jiao Y."/>
            <person name="Sun X."/>
            <person name="Ling J."/>
            <person name="Xie B."/>
            <person name="Cheng X."/>
        </authorList>
    </citation>
    <scope>NUCLEOTIDE SEQUENCE</scope>
    <source>
        <strain evidence="16">HR02</strain>
    </source>
</reference>
<accession>A0A9P8N0Z2</accession>
<evidence type="ECO:0000256" key="10">
    <source>
        <dbReference type="ARBA" id="ARBA00022777"/>
    </source>
</evidence>
<dbReference type="GeneID" id="68353288"/>
<feature type="domain" description="Riboflavin kinase" evidence="15">
    <location>
        <begin position="410"/>
        <end position="549"/>
    </location>
</feature>
<evidence type="ECO:0000256" key="5">
    <source>
        <dbReference type="ARBA" id="ARBA00017394"/>
    </source>
</evidence>
<comment type="catalytic activity">
    <reaction evidence="13">
        <text>riboflavin + ATP = FMN + ADP + H(+)</text>
        <dbReference type="Rhea" id="RHEA:14357"/>
        <dbReference type="ChEBI" id="CHEBI:15378"/>
        <dbReference type="ChEBI" id="CHEBI:30616"/>
        <dbReference type="ChEBI" id="CHEBI:57986"/>
        <dbReference type="ChEBI" id="CHEBI:58210"/>
        <dbReference type="ChEBI" id="CHEBI:456216"/>
        <dbReference type="EC" id="2.7.1.26"/>
    </reaction>
</comment>
<keyword evidence="9" id="KW-0547">Nucleotide-binding</keyword>
<evidence type="ECO:0000256" key="2">
    <source>
        <dbReference type="ARBA" id="ARBA00005201"/>
    </source>
</evidence>
<feature type="compositionally biased region" description="Low complexity" evidence="14">
    <location>
        <begin position="105"/>
        <end position="117"/>
    </location>
</feature>
<protein>
    <recommendedName>
        <fullName evidence="5">Riboflavin kinase</fullName>
        <ecNumber evidence="4">2.7.1.26</ecNumber>
    </recommendedName>
    <alternativeName>
        <fullName evidence="12">Flavin mononucleotide kinase 1</fullName>
    </alternativeName>
</protein>
<dbReference type="SUPFAM" id="SSF82114">
    <property type="entry name" value="Riboflavin kinase-like"/>
    <property type="match status" value="1"/>
</dbReference>
<feature type="compositionally biased region" description="Pro residues" evidence="14">
    <location>
        <begin position="21"/>
        <end position="41"/>
    </location>
</feature>
<evidence type="ECO:0000256" key="3">
    <source>
        <dbReference type="ARBA" id="ARBA00010108"/>
    </source>
</evidence>
<evidence type="ECO:0000256" key="7">
    <source>
        <dbReference type="ARBA" id="ARBA00022643"/>
    </source>
</evidence>
<evidence type="ECO:0000256" key="9">
    <source>
        <dbReference type="ARBA" id="ARBA00022741"/>
    </source>
</evidence>
<sequence length="617" mass="65633">MPQEVHYSARRRPLTSHSPSQPFPPPPYPPPPYDAHPPRPLRPSKSAAQLRPETRDHWPPPPPLPPKCTVSRHQQHLELDSPLPPPPAAPFAAASELRRVQSSSVLVSSSSAATASADRARREETTSTSSKWKTAIDEAQYFAGGLIGRPSESTRHYTIIRHSHALVWYRGPSTSVSISILADAPLPAARSVWLQAKGFSGDVGMAVKALVGSTSTWLDVTPARQATPDQLPDVDERGVQRDLQRFAKRASGRTRAHVPRETHLVRIPATAADGYFRLVVCAGQGCGSKVLCGSPVFRIASTSTDVAVVRGASLATMPIEVGVKVASTIGQQVAKKYLGVAGAVVNTGAQKALKSPVLKNAGRAAQYGYRNFGVAAALQDGWNKSPQLHPAHGQMLEQTVALVGSDAGPEAPFPLRFDGTVVRGSGWSTAELGFPTANLVQVPGAVTAQLRGVFAAWARIVPAGASGEVAPGWHEAVVTIAPPRDAPPSVAVDSAVWVHVAHDFDGATFFDARLKVMLMGFLHHAGPAAADDMAGAHVRDVVATLASLGREAWAPREAVARIETGRGEGSFPDRLNEAAGRARQQVDRLPLHWAGVRSEAGALRDRMYGNGGLWIAR</sequence>
<dbReference type="InterPro" id="IPR023465">
    <property type="entry name" value="Riboflavin_kinase_dom_sf"/>
</dbReference>
<evidence type="ECO:0000256" key="8">
    <source>
        <dbReference type="ARBA" id="ARBA00022679"/>
    </source>
</evidence>
<dbReference type="SMART" id="SM00904">
    <property type="entry name" value="Flavokinase"/>
    <property type="match status" value="1"/>
</dbReference>
<comment type="similarity">
    <text evidence="3">Belongs to the flavokinase family.</text>
</comment>
<keyword evidence="17" id="KW-1185">Reference proteome</keyword>
<evidence type="ECO:0000256" key="14">
    <source>
        <dbReference type="SAM" id="MobiDB-lite"/>
    </source>
</evidence>
<comment type="pathway">
    <text evidence="2">Cofactor biosynthesis; FMN biosynthesis; FMN from riboflavin (ATP route): step 1/1.</text>
</comment>
<proteinExistence type="inferred from homology"/>
<dbReference type="GO" id="GO:0005524">
    <property type="term" value="F:ATP binding"/>
    <property type="evidence" value="ECO:0007669"/>
    <property type="project" value="UniProtKB-KW"/>
</dbReference>
<name>A0A9P8N0Z2_9HYPO</name>
<dbReference type="AlphaFoldDB" id="A0A9P8N0Z2"/>
<gene>
    <name evidence="16" type="ORF">HRG_04159</name>
</gene>
<keyword evidence="6" id="KW-0285">Flavoprotein</keyword>
<dbReference type="Gene3D" id="2.40.30.30">
    <property type="entry name" value="Riboflavin kinase-like"/>
    <property type="match status" value="1"/>
</dbReference>
<dbReference type="PANTHER" id="PTHR22749:SF6">
    <property type="entry name" value="RIBOFLAVIN KINASE"/>
    <property type="match status" value="1"/>
</dbReference>
<evidence type="ECO:0000313" key="16">
    <source>
        <dbReference type="EMBL" id="KAH0966143.1"/>
    </source>
</evidence>
<keyword evidence="10 16" id="KW-0418">Kinase</keyword>
<dbReference type="Proteomes" id="UP000824596">
    <property type="component" value="Unassembled WGS sequence"/>
</dbReference>
<keyword evidence="7" id="KW-0288">FMN</keyword>
<dbReference type="InterPro" id="IPR015865">
    <property type="entry name" value="Riboflavin_kinase_bac/euk"/>
</dbReference>
<keyword evidence="11" id="KW-0067">ATP-binding</keyword>
<evidence type="ECO:0000256" key="1">
    <source>
        <dbReference type="ARBA" id="ARBA00003572"/>
    </source>
</evidence>
<dbReference type="PANTHER" id="PTHR22749">
    <property type="entry name" value="RIBOFLAVIN KINASE/FMN ADENYLYLTRANSFERASE"/>
    <property type="match status" value="1"/>
</dbReference>
<dbReference type="OrthoDB" id="276388at2759"/>
<dbReference type="EMBL" id="JAIZPD010000003">
    <property type="protein sequence ID" value="KAH0966143.1"/>
    <property type="molecule type" value="Genomic_DNA"/>
</dbReference>
<dbReference type="GO" id="GO:0009398">
    <property type="term" value="P:FMN biosynthetic process"/>
    <property type="evidence" value="ECO:0007669"/>
    <property type="project" value="TreeGrafter"/>
</dbReference>
<organism evidence="16 17">
    <name type="scientific">Hirsutella rhossiliensis</name>
    <dbReference type="NCBI Taxonomy" id="111463"/>
    <lineage>
        <taxon>Eukaryota</taxon>
        <taxon>Fungi</taxon>
        <taxon>Dikarya</taxon>
        <taxon>Ascomycota</taxon>
        <taxon>Pezizomycotina</taxon>
        <taxon>Sordariomycetes</taxon>
        <taxon>Hypocreomycetidae</taxon>
        <taxon>Hypocreales</taxon>
        <taxon>Ophiocordycipitaceae</taxon>
        <taxon>Hirsutella</taxon>
    </lineage>
</organism>
<dbReference type="EC" id="2.7.1.26" evidence="4"/>
<evidence type="ECO:0000313" key="17">
    <source>
        <dbReference type="Proteomes" id="UP000824596"/>
    </source>
</evidence>
<comment type="function">
    <text evidence="1">Catalyzes the phosphorylation of riboflavin (vitamin B2) to form flavin mononucleotide (FMN) coenzyme.</text>
</comment>
<dbReference type="Pfam" id="PF01687">
    <property type="entry name" value="Flavokinase"/>
    <property type="match status" value="1"/>
</dbReference>
<dbReference type="InterPro" id="IPR023468">
    <property type="entry name" value="Riboflavin_kinase"/>
</dbReference>
<evidence type="ECO:0000256" key="6">
    <source>
        <dbReference type="ARBA" id="ARBA00022630"/>
    </source>
</evidence>
<keyword evidence="8" id="KW-0808">Transferase</keyword>
<comment type="caution">
    <text evidence="16">The sequence shown here is derived from an EMBL/GenBank/DDBJ whole genome shotgun (WGS) entry which is preliminary data.</text>
</comment>
<feature type="region of interest" description="Disordered" evidence="14">
    <location>
        <begin position="1"/>
        <end position="90"/>
    </location>
</feature>
<evidence type="ECO:0000259" key="15">
    <source>
        <dbReference type="SMART" id="SM00904"/>
    </source>
</evidence>
<dbReference type="GO" id="GO:0009231">
    <property type="term" value="P:riboflavin biosynthetic process"/>
    <property type="evidence" value="ECO:0007669"/>
    <property type="project" value="InterPro"/>
</dbReference>
<evidence type="ECO:0000256" key="13">
    <source>
        <dbReference type="ARBA" id="ARBA00047880"/>
    </source>
</evidence>
<dbReference type="GO" id="GO:0005739">
    <property type="term" value="C:mitochondrion"/>
    <property type="evidence" value="ECO:0007669"/>
    <property type="project" value="TreeGrafter"/>
</dbReference>
<evidence type="ECO:0000256" key="12">
    <source>
        <dbReference type="ARBA" id="ARBA00029960"/>
    </source>
</evidence>
<dbReference type="GO" id="GO:0008531">
    <property type="term" value="F:riboflavin kinase activity"/>
    <property type="evidence" value="ECO:0007669"/>
    <property type="project" value="UniProtKB-EC"/>
</dbReference>
<dbReference type="RefSeq" id="XP_044723656.1">
    <property type="nucleotide sequence ID" value="XM_044862630.1"/>
</dbReference>
<evidence type="ECO:0000256" key="11">
    <source>
        <dbReference type="ARBA" id="ARBA00022840"/>
    </source>
</evidence>
<feature type="region of interest" description="Disordered" evidence="14">
    <location>
        <begin position="105"/>
        <end position="130"/>
    </location>
</feature>
<evidence type="ECO:0000256" key="4">
    <source>
        <dbReference type="ARBA" id="ARBA00012105"/>
    </source>
</evidence>